<dbReference type="EMBL" id="WIXP02000007">
    <property type="protein sequence ID" value="KAF6207520.1"/>
    <property type="molecule type" value="Genomic_DNA"/>
</dbReference>
<evidence type="ECO:0000256" key="1">
    <source>
        <dbReference type="ARBA" id="ARBA00004430"/>
    </source>
</evidence>
<keyword evidence="5" id="KW-0966">Cell projection</keyword>
<dbReference type="InterPro" id="IPR006602">
    <property type="entry name" value="DM10_dom"/>
</dbReference>
<keyword evidence="8" id="KW-1185">Reference proteome</keyword>
<dbReference type="GO" id="GO:0043014">
    <property type="term" value="F:alpha-tubulin binding"/>
    <property type="evidence" value="ECO:0007669"/>
    <property type="project" value="TreeGrafter"/>
</dbReference>
<evidence type="ECO:0000256" key="4">
    <source>
        <dbReference type="ARBA" id="ARBA00023212"/>
    </source>
</evidence>
<protein>
    <recommendedName>
        <fullName evidence="6">DM10 domain-containing protein</fullName>
    </recommendedName>
</protein>
<dbReference type="GO" id="GO:0060285">
    <property type="term" value="P:cilium-dependent cell motility"/>
    <property type="evidence" value="ECO:0007669"/>
    <property type="project" value="TreeGrafter"/>
</dbReference>
<evidence type="ECO:0000313" key="7">
    <source>
        <dbReference type="EMBL" id="KAF6207520.1"/>
    </source>
</evidence>
<keyword evidence="4" id="KW-0206">Cytoskeleton</keyword>
<feature type="domain" description="DM10" evidence="6">
    <location>
        <begin position="416"/>
        <end position="520"/>
    </location>
</feature>
<dbReference type="Gene3D" id="2.30.29.170">
    <property type="match status" value="3"/>
</dbReference>
<keyword evidence="3" id="KW-0677">Repeat</keyword>
<dbReference type="Pfam" id="PF06565">
    <property type="entry name" value="DM10_dom"/>
    <property type="match status" value="3"/>
</dbReference>
<feature type="domain" description="DM10" evidence="6">
    <location>
        <begin position="235"/>
        <end position="354"/>
    </location>
</feature>
<accession>A0A8S9XEN0</accession>
<keyword evidence="2" id="KW-0963">Cytoplasm</keyword>
<evidence type="ECO:0000256" key="2">
    <source>
        <dbReference type="ARBA" id="ARBA00022490"/>
    </source>
</evidence>
<evidence type="ECO:0000256" key="5">
    <source>
        <dbReference type="ARBA" id="ARBA00023273"/>
    </source>
</evidence>
<proteinExistence type="predicted"/>
<dbReference type="FunFam" id="2.30.29.170:FF:000002">
    <property type="entry name" value="EF-hand domain (C-terminal) containing 1"/>
    <property type="match status" value="1"/>
</dbReference>
<dbReference type="PROSITE" id="PS51336">
    <property type="entry name" value="DM10"/>
    <property type="match status" value="3"/>
</dbReference>
<dbReference type="GO" id="GO:0000281">
    <property type="term" value="P:mitotic cytokinesis"/>
    <property type="evidence" value="ECO:0007669"/>
    <property type="project" value="TreeGrafter"/>
</dbReference>
<dbReference type="OrthoDB" id="10255210at2759"/>
<name>A0A8S9XEN0_APOLU</name>
<dbReference type="GO" id="GO:0007052">
    <property type="term" value="P:mitotic spindle organization"/>
    <property type="evidence" value="ECO:0007669"/>
    <property type="project" value="TreeGrafter"/>
</dbReference>
<evidence type="ECO:0000313" key="8">
    <source>
        <dbReference type="Proteomes" id="UP000466442"/>
    </source>
</evidence>
<evidence type="ECO:0000259" key="6">
    <source>
        <dbReference type="PROSITE" id="PS51336"/>
    </source>
</evidence>
<reference evidence="7" key="1">
    <citation type="journal article" date="2021" name="Mol. Ecol. Resour.">
        <title>Apolygus lucorum genome provides insights into omnivorousness and mesophyll feeding.</title>
        <authorList>
            <person name="Liu Y."/>
            <person name="Liu H."/>
            <person name="Wang H."/>
            <person name="Huang T."/>
            <person name="Liu B."/>
            <person name="Yang B."/>
            <person name="Yin L."/>
            <person name="Li B."/>
            <person name="Zhang Y."/>
            <person name="Zhang S."/>
            <person name="Jiang F."/>
            <person name="Zhang X."/>
            <person name="Ren Y."/>
            <person name="Wang B."/>
            <person name="Wang S."/>
            <person name="Lu Y."/>
            <person name="Wu K."/>
            <person name="Fan W."/>
            <person name="Wang G."/>
        </authorList>
    </citation>
    <scope>NUCLEOTIDE SEQUENCE</scope>
    <source>
        <strain evidence="7">12Hb</strain>
    </source>
</reference>
<dbReference type="FunFam" id="2.30.29.170:FF:000004">
    <property type="entry name" value="EF-hand domain containing 2"/>
    <property type="match status" value="1"/>
</dbReference>
<gene>
    <name evidence="7" type="ORF">GE061_015966</name>
</gene>
<comment type="caution">
    <text evidence="7">The sequence shown here is derived from an EMBL/GenBank/DDBJ whole genome shotgun (WGS) entry which is preliminary data.</text>
</comment>
<dbReference type="Proteomes" id="UP000466442">
    <property type="component" value="Unassembled WGS sequence"/>
</dbReference>
<organism evidence="7 8">
    <name type="scientific">Apolygus lucorum</name>
    <name type="common">Small green plant bug</name>
    <name type="synonym">Lygocoris lucorum</name>
    <dbReference type="NCBI Taxonomy" id="248454"/>
    <lineage>
        <taxon>Eukaryota</taxon>
        <taxon>Metazoa</taxon>
        <taxon>Ecdysozoa</taxon>
        <taxon>Arthropoda</taxon>
        <taxon>Hexapoda</taxon>
        <taxon>Insecta</taxon>
        <taxon>Pterygota</taxon>
        <taxon>Neoptera</taxon>
        <taxon>Paraneoptera</taxon>
        <taxon>Hemiptera</taxon>
        <taxon>Heteroptera</taxon>
        <taxon>Panheteroptera</taxon>
        <taxon>Cimicomorpha</taxon>
        <taxon>Miridae</taxon>
        <taxon>Mirini</taxon>
        <taxon>Apolygus</taxon>
    </lineage>
</organism>
<dbReference type="InterPro" id="IPR040193">
    <property type="entry name" value="EFHC1/EFHC2/EFHB"/>
</dbReference>
<dbReference type="GO" id="GO:0005930">
    <property type="term" value="C:axoneme"/>
    <property type="evidence" value="ECO:0007669"/>
    <property type="project" value="UniProtKB-SubCell"/>
</dbReference>
<dbReference type="GO" id="GO:0072686">
    <property type="term" value="C:mitotic spindle"/>
    <property type="evidence" value="ECO:0007669"/>
    <property type="project" value="TreeGrafter"/>
</dbReference>
<feature type="domain" description="DM10" evidence="6">
    <location>
        <begin position="88"/>
        <end position="192"/>
    </location>
</feature>
<comment type="subcellular location">
    <subcellularLocation>
        <location evidence="1">Cytoplasm</location>
        <location evidence="1">Cytoskeleton</location>
        <location evidence="1">Cilium axoneme</location>
    </subcellularLocation>
</comment>
<dbReference type="PANTHER" id="PTHR12086">
    <property type="entry name" value="EF-HAND DOMAIN C-TERMINAL CONTAINING PROTEIN"/>
    <property type="match status" value="1"/>
</dbReference>
<dbReference type="PANTHER" id="PTHR12086:SF9">
    <property type="entry name" value="EF-HAND DOMAIN-CONTAINING PROTEIN 1"/>
    <property type="match status" value="1"/>
</dbReference>
<evidence type="ECO:0000256" key="3">
    <source>
        <dbReference type="ARBA" id="ARBA00022737"/>
    </source>
</evidence>
<sequence length="581" mass="67581">MEHFPLLPGYSFQDSTRTQFSVPHKLEYKNGYPIVKANPVGLGGGTLDVESVRYTKNPAPGLYDPALTYGKCRRVNIPPFKPRFVQYDKKCLRFKGYFAQEVPNSPDERHRVRKIELIYFLEDDTLLVREPAIENAGFPQGRLVTRGKVLKDDGQPFHWKDINNGIMIPINGTEYHLCSCDGYTRNYLESQGIEVEPDTHVPEDPYISRRTMQNKAGTYATRPPPDRYTKFLMYDKKVLRFTGIWDNRACEYGDLEEYHILYYPEDDTMEILKRSKRRETETTAPLLARIKVPKNWKKLRAIFPAESLENFYEHREEMYLPHDLLVGRTIDVFGRKIHLVDCDKATRAFYDKVLQIAQPPAEPRVAVQEPEAMPCCSQVLQEKSKVIQQIEDILPEWHKFTPQPPKTDLVCYLNNMNKLLRYSAKLDIVHPEDEGRRFIIEYRLSDGFMKIIERKLKNTGFQGGKFLGYQLVPKPHSDPADPEFYSPMDFELGGTINVFGHRFIITGADLAVYRYMQENTEKFKPETIRNLLDYLIMEGLLDPPERPKDAQEEKTAVENLDLDQVELKPSAECQRRCRFAE</sequence>
<dbReference type="AlphaFoldDB" id="A0A8S9XEN0"/>
<dbReference type="SMART" id="SM00676">
    <property type="entry name" value="DM10"/>
    <property type="match status" value="3"/>
</dbReference>